<protein>
    <recommendedName>
        <fullName evidence="4">ER membrane protein complex subunit 4</fullName>
    </recommendedName>
    <alternativeName>
        <fullName evidence="9">Transmembrane protein 85</fullName>
    </alternativeName>
</protein>
<proteinExistence type="inferred from homology"/>
<dbReference type="PANTHER" id="PTHR19315">
    <property type="entry name" value="ER MEMBRANE PROTEIN COMPLEX SUBUNIT 4"/>
    <property type="match status" value="1"/>
</dbReference>
<evidence type="ECO:0000256" key="8">
    <source>
        <dbReference type="ARBA" id="ARBA00023136"/>
    </source>
</evidence>
<comment type="subunit">
    <text evidence="3">Component of the ER membrane protein complex (EMC).</text>
</comment>
<organism evidence="11 12">
    <name type="scientific">Chironomus riparius</name>
    <dbReference type="NCBI Taxonomy" id="315576"/>
    <lineage>
        <taxon>Eukaryota</taxon>
        <taxon>Metazoa</taxon>
        <taxon>Ecdysozoa</taxon>
        <taxon>Arthropoda</taxon>
        <taxon>Hexapoda</taxon>
        <taxon>Insecta</taxon>
        <taxon>Pterygota</taxon>
        <taxon>Neoptera</taxon>
        <taxon>Endopterygota</taxon>
        <taxon>Diptera</taxon>
        <taxon>Nematocera</taxon>
        <taxon>Chironomoidea</taxon>
        <taxon>Chironomidae</taxon>
        <taxon>Chironominae</taxon>
        <taxon>Chironomus</taxon>
    </lineage>
</organism>
<evidence type="ECO:0000256" key="9">
    <source>
        <dbReference type="ARBA" id="ARBA00031143"/>
    </source>
</evidence>
<dbReference type="GO" id="GO:0005789">
    <property type="term" value="C:endoplasmic reticulum membrane"/>
    <property type="evidence" value="ECO:0007669"/>
    <property type="project" value="UniProtKB-SubCell"/>
</dbReference>
<gene>
    <name evidence="11" type="ORF">CHIRRI_LOCUS2909</name>
</gene>
<dbReference type="OrthoDB" id="369569at2759"/>
<feature type="transmembrane region" description="Helical" evidence="10">
    <location>
        <begin position="159"/>
        <end position="179"/>
    </location>
</feature>
<dbReference type="Pfam" id="PF06417">
    <property type="entry name" value="EMC4"/>
    <property type="match status" value="1"/>
</dbReference>
<keyword evidence="8 10" id="KW-0472">Membrane</keyword>
<evidence type="ECO:0000256" key="3">
    <source>
        <dbReference type="ARBA" id="ARBA00011276"/>
    </source>
</evidence>
<dbReference type="AlphaFoldDB" id="A0A9N9RMS2"/>
<evidence type="ECO:0000256" key="4">
    <source>
        <dbReference type="ARBA" id="ARBA00020820"/>
    </source>
</evidence>
<comment type="subcellular location">
    <subcellularLocation>
        <location evidence="1">Endoplasmic reticulum membrane</location>
        <topology evidence="1">Multi-pass membrane protein</topology>
    </subcellularLocation>
</comment>
<evidence type="ECO:0000256" key="6">
    <source>
        <dbReference type="ARBA" id="ARBA00022824"/>
    </source>
</evidence>
<keyword evidence="7 10" id="KW-1133">Transmembrane helix</keyword>
<keyword evidence="12" id="KW-1185">Reference proteome</keyword>
<sequence length="214" mass="24024">MEQIFANRTNLTGFENSKLRTVKKLNSKLKFIKKENKSLIKFKTMSKSSSKKFKWSLEFNTKPKSDLAVPPGFNLSAAQSHSEVARDTDQNQLIMKKSWDVALGPIKGIPMNLLIMYMAGNSISIFPIMMVGMSLIRPLKAIFTTGATFKSFELIQNSIIPQKLIFFLGNLVNIGLALYKCHSMGLLPTHASDWLAFAEPQNRLEFSDGGLLFI</sequence>
<comment type="similarity">
    <text evidence="2">Belongs to the EMC4 family.</text>
</comment>
<evidence type="ECO:0000313" key="12">
    <source>
        <dbReference type="Proteomes" id="UP001153620"/>
    </source>
</evidence>
<evidence type="ECO:0000256" key="1">
    <source>
        <dbReference type="ARBA" id="ARBA00004477"/>
    </source>
</evidence>
<reference evidence="11" key="1">
    <citation type="submission" date="2022-01" db="EMBL/GenBank/DDBJ databases">
        <authorList>
            <person name="King R."/>
        </authorList>
    </citation>
    <scope>NUCLEOTIDE SEQUENCE</scope>
</reference>
<keyword evidence="5 10" id="KW-0812">Transmembrane</keyword>
<evidence type="ECO:0000256" key="7">
    <source>
        <dbReference type="ARBA" id="ARBA00022989"/>
    </source>
</evidence>
<feature type="transmembrane region" description="Helical" evidence="10">
    <location>
        <begin position="114"/>
        <end position="139"/>
    </location>
</feature>
<evidence type="ECO:0000256" key="2">
    <source>
        <dbReference type="ARBA" id="ARBA00007715"/>
    </source>
</evidence>
<keyword evidence="6" id="KW-0256">Endoplasmic reticulum</keyword>
<evidence type="ECO:0000256" key="5">
    <source>
        <dbReference type="ARBA" id="ARBA00022692"/>
    </source>
</evidence>
<evidence type="ECO:0000313" key="11">
    <source>
        <dbReference type="EMBL" id="CAG9799952.1"/>
    </source>
</evidence>
<evidence type="ECO:0000256" key="10">
    <source>
        <dbReference type="SAM" id="Phobius"/>
    </source>
</evidence>
<accession>A0A9N9RMS2</accession>
<dbReference type="Proteomes" id="UP001153620">
    <property type="component" value="Chromosome 1"/>
</dbReference>
<name>A0A9N9RMS2_9DIPT</name>
<dbReference type="EMBL" id="OU895877">
    <property type="protein sequence ID" value="CAG9799952.1"/>
    <property type="molecule type" value="Genomic_DNA"/>
</dbReference>
<reference evidence="11" key="2">
    <citation type="submission" date="2022-10" db="EMBL/GenBank/DDBJ databases">
        <authorList>
            <consortium name="ENA_rothamsted_submissions"/>
            <consortium name="culmorum"/>
            <person name="King R."/>
        </authorList>
    </citation>
    <scope>NUCLEOTIDE SEQUENCE</scope>
</reference>
<dbReference type="InterPro" id="IPR009445">
    <property type="entry name" value="TMEM85/Emc4"/>
</dbReference>